<keyword evidence="2" id="KW-1185">Reference proteome</keyword>
<reference evidence="1 2" key="1">
    <citation type="journal article" date="2016" name="BMC Genomics">
        <title>Type VI secretion systems of human gut Bacteroidales segregate into three genetic architectures, two of which are contained on mobile genetic elements.</title>
        <authorList>
            <person name="Coyne M.J."/>
            <person name="Roelofs K.G."/>
            <person name="Comstock L.E."/>
        </authorList>
    </citation>
    <scope>NUCLEOTIDE SEQUENCE [LARGE SCALE GENOMIC DNA]</scope>
    <source>
        <strain evidence="1 2">CL09T03C01</strain>
    </source>
</reference>
<proteinExistence type="predicted"/>
<name>A0A125MEY7_BACSE</name>
<dbReference type="EMBL" id="LRGC01000021">
    <property type="protein sequence ID" value="KWR52362.1"/>
    <property type="molecule type" value="Genomic_DNA"/>
</dbReference>
<protein>
    <submittedName>
        <fullName evidence="1">Uncharacterized protein</fullName>
    </submittedName>
</protein>
<dbReference type="Proteomes" id="UP000056419">
    <property type="component" value="Unassembled WGS sequence"/>
</dbReference>
<dbReference type="RefSeq" id="WP_060386525.1">
    <property type="nucleotide sequence ID" value="NZ_JADMRQ010000018.1"/>
</dbReference>
<dbReference type="PATRIC" id="fig|46506.5.peg.3180"/>
<accession>A0A125MEY7</accession>
<organism evidence="1 2">
    <name type="scientific">Bacteroides stercoris</name>
    <dbReference type="NCBI Taxonomy" id="46506"/>
    <lineage>
        <taxon>Bacteria</taxon>
        <taxon>Pseudomonadati</taxon>
        <taxon>Bacteroidota</taxon>
        <taxon>Bacteroidia</taxon>
        <taxon>Bacteroidales</taxon>
        <taxon>Bacteroidaceae</taxon>
        <taxon>Bacteroides</taxon>
    </lineage>
</organism>
<evidence type="ECO:0000313" key="2">
    <source>
        <dbReference type="Proteomes" id="UP000056419"/>
    </source>
</evidence>
<evidence type="ECO:0000313" key="1">
    <source>
        <dbReference type="EMBL" id="KWR52362.1"/>
    </source>
</evidence>
<comment type="caution">
    <text evidence="1">The sequence shown here is derived from an EMBL/GenBank/DDBJ whole genome shotgun (WGS) entry which is preliminary data.</text>
</comment>
<dbReference type="AlphaFoldDB" id="A0A125MEY7"/>
<dbReference type="STRING" id="46506.AA415_02949"/>
<gene>
    <name evidence="1" type="ORF">AA415_02949</name>
</gene>
<sequence>METKKCKACGKELPLSEFGKNKSIKDGHDNKCKSCRKKLRENSSGGVTQQGVKATLKMSDFEDNMLFAELRRRGYTGELRYSKVINV</sequence>